<dbReference type="GO" id="GO:0000226">
    <property type="term" value="P:microtubule cytoskeleton organization"/>
    <property type="evidence" value="ECO:0007669"/>
    <property type="project" value="TreeGrafter"/>
</dbReference>
<dbReference type="Pfam" id="PF03133">
    <property type="entry name" value="TTL"/>
    <property type="match status" value="1"/>
</dbReference>
<proteinExistence type="predicted"/>
<dbReference type="PROSITE" id="PS51221">
    <property type="entry name" value="TTL"/>
    <property type="match status" value="1"/>
</dbReference>
<dbReference type="PANTHER" id="PTHR12241:SF145">
    <property type="entry name" value="TUBULIN POLYGLUTAMYLASE TTLL5"/>
    <property type="match status" value="1"/>
</dbReference>
<feature type="signal peptide" evidence="6">
    <location>
        <begin position="1"/>
        <end position="19"/>
    </location>
</feature>
<evidence type="ECO:0000256" key="4">
    <source>
        <dbReference type="ARBA" id="ARBA00041448"/>
    </source>
</evidence>
<dbReference type="InterPro" id="IPR041667">
    <property type="entry name" value="Cupin_8"/>
</dbReference>
<evidence type="ECO:0000313" key="9">
    <source>
        <dbReference type="Proteomes" id="UP000789595"/>
    </source>
</evidence>
<accession>A0A8J2SAS9</accession>
<comment type="catalytic activity">
    <reaction evidence="5">
        <text>L-glutamyl-[protein] + L-glutamate + ATP = gamma-L-glutamyl-L-glutamyl-[protein] + ADP + phosphate + H(+)</text>
        <dbReference type="Rhea" id="RHEA:60144"/>
        <dbReference type="Rhea" id="RHEA-COMP:10208"/>
        <dbReference type="Rhea" id="RHEA-COMP:15517"/>
        <dbReference type="ChEBI" id="CHEBI:15378"/>
        <dbReference type="ChEBI" id="CHEBI:29973"/>
        <dbReference type="ChEBI" id="CHEBI:29985"/>
        <dbReference type="ChEBI" id="CHEBI:30616"/>
        <dbReference type="ChEBI" id="CHEBI:43474"/>
        <dbReference type="ChEBI" id="CHEBI:143622"/>
        <dbReference type="ChEBI" id="CHEBI:456216"/>
    </reaction>
    <physiologicalReaction direction="left-to-right" evidence="5">
        <dbReference type="Rhea" id="RHEA:60145"/>
    </physiologicalReaction>
</comment>
<dbReference type="GO" id="GO:0070740">
    <property type="term" value="F:tubulin-glutamic acid ligase activity"/>
    <property type="evidence" value="ECO:0007669"/>
    <property type="project" value="TreeGrafter"/>
</dbReference>
<evidence type="ECO:0000256" key="5">
    <source>
        <dbReference type="ARBA" id="ARBA00049274"/>
    </source>
</evidence>
<evidence type="ECO:0000256" key="1">
    <source>
        <dbReference type="ARBA" id="ARBA00022598"/>
    </source>
</evidence>
<dbReference type="OrthoDB" id="195106at2759"/>
<dbReference type="AlphaFoldDB" id="A0A8J2SAS9"/>
<evidence type="ECO:0000313" key="8">
    <source>
        <dbReference type="EMBL" id="CAH0363946.1"/>
    </source>
</evidence>
<keyword evidence="9" id="KW-1185">Reference proteome</keyword>
<dbReference type="GO" id="GO:0005524">
    <property type="term" value="F:ATP binding"/>
    <property type="evidence" value="ECO:0007669"/>
    <property type="project" value="UniProtKB-KW"/>
</dbReference>
<dbReference type="Gene3D" id="3.30.470.20">
    <property type="entry name" value="ATP-grasp fold, B domain"/>
    <property type="match status" value="1"/>
</dbReference>
<dbReference type="EMBL" id="CAKKNE010000001">
    <property type="protein sequence ID" value="CAH0363946.1"/>
    <property type="molecule type" value="Genomic_DNA"/>
</dbReference>
<dbReference type="InterPro" id="IPR003347">
    <property type="entry name" value="JmjC_dom"/>
</dbReference>
<keyword evidence="3" id="KW-0067">ATP-binding</keyword>
<organism evidence="8 9">
    <name type="scientific">Pelagomonas calceolata</name>
    <dbReference type="NCBI Taxonomy" id="35677"/>
    <lineage>
        <taxon>Eukaryota</taxon>
        <taxon>Sar</taxon>
        <taxon>Stramenopiles</taxon>
        <taxon>Ochrophyta</taxon>
        <taxon>Pelagophyceae</taxon>
        <taxon>Pelagomonadales</taxon>
        <taxon>Pelagomonadaceae</taxon>
        <taxon>Pelagomonas</taxon>
    </lineage>
</organism>
<keyword evidence="2" id="KW-0547">Nucleotide-binding</keyword>
<feature type="domain" description="JmjC" evidence="7">
    <location>
        <begin position="847"/>
        <end position="1001"/>
    </location>
</feature>
<evidence type="ECO:0000256" key="6">
    <source>
        <dbReference type="SAM" id="SignalP"/>
    </source>
</evidence>
<keyword evidence="6" id="KW-0732">Signal</keyword>
<keyword evidence="1" id="KW-0436">Ligase</keyword>
<comment type="caution">
    <text evidence="8">The sequence shown here is derived from an EMBL/GenBank/DDBJ whole genome shotgun (WGS) entry which is preliminary data.</text>
</comment>
<dbReference type="PANTHER" id="PTHR12241">
    <property type="entry name" value="TUBULIN POLYGLUTAMYLASE"/>
    <property type="match status" value="1"/>
</dbReference>
<feature type="chain" id="PRO_5035324454" description="Tubulin--tyrosine ligase-like protein 5" evidence="6">
    <location>
        <begin position="20"/>
        <end position="1005"/>
    </location>
</feature>
<dbReference type="Proteomes" id="UP000789595">
    <property type="component" value="Unassembled WGS sequence"/>
</dbReference>
<evidence type="ECO:0000256" key="2">
    <source>
        <dbReference type="ARBA" id="ARBA00022741"/>
    </source>
</evidence>
<sequence length="1005" mass="110668">MRLPILVLLLRSAQPQFHAQTSIFVDDREVLITANLLHEDPLNVGKQACDELHIGEPQGELRDGRPRCATLIADELAESIFCNVSARGALEEAMREKGLEGPRGAFRFYHGTNYFDSEEYELLRQLFLRLGYVECLSGERMGGAEDAIWLLGHFDEHALFYANLAKHTVANALPNPQLLGTKDNLYRLLDRLRDAVGDRATKFLPRTWLPDDIARERALSKSDRLGGLWLRKDPGQELGAGIKLITRWSELEGCANCILQRYVDRPFLLNDAAAGVVDAKFSFGVYISVSSLAPLEVWIHREMLVLLATYPYSGYGDSETDHGEDGDLLAHLTNGLVNQRLAGDAFDAAERVWTTDRLLKHFEQAGVAWSDVEDQIREAATMVFLASREPLLESRSKARTEGHLFCHWRLDFLLDADARAWLLEVEIVPSTGTIGGVDEVIKTSVLRDVLALNGVGGPPSQLEAEYPWLNGETWTDLASPAEPPNTLTPTPDAPLALFGDDAERMAAQEAWNLLEERGDALRFDAPSMETIGRYEARSRRRGGYRPLIPVPRGVEGFDGKMRAPAPRDDDLAELFLARGAIAADFALDRWVSGTRLSSAKDAEPFVSYETLDAAATACRACDRTFCATVAARHPDVGVDGACRAATASCAHAPGGLVDGVPVDACDFHLNDTSLARIALGARAPVASQVSKALETWCDRTLRRAPYDADSASVQVRRLCRGTSRPRASIAEAKDIGEALLSKKPAVLRNVVKPFAEDLSRGPDDDATRVVAMAYDRARNAAQQIYSAPMTYGDFLAWSAKPELLDEATLPYGNTTALYLLVTDRHRFQPEASGTLADPNGAAMRDGPLPRLLEEADRASRAVLEGALGESGFDLAWTSLRLGSAYAYPTHVDCYENVIFQLRGRKNVTVYPPATVWDLQPDINHKHWPTGSPQEMARAARDAATVELQPGDALYVPLMWPHSVQSVDASVTSNKYLYLAEGWRGYIDRAKTAPWVVYEMERGGLC</sequence>
<reference evidence="8" key="1">
    <citation type="submission" date="2021-11" db="EMBL/GenBank/DDBJ databases">
        <authorList>
            <consortium name="Genoscope - CEA"/>
            <person name="William W."/>
        </authorList>
    </citation>
    <scope>NUCLEOTIDE SEQUENCE</scope>
</reference>
<name>A0A8J2SAS9_9STRA</name>
<dbReference type="SUPFAM" id="SSF51197">
    <property type="entry name" value="Clavaminate synthase-like"/>
    <property type="match status" value="1"/>
</dbReference>
<dbReference type="Pfam" id="PF13621">
    <property type="entry name" value="Cupin_8"/>
    <property type="match status" value="1"/>
</dbReference>
<gene>
    <name evidence="8" type="ORF">PECAL_1P02900</name>
</gene>
<evidence type="ECO:0000256" key="3">
    <source>
        <dbReference type="ARBA" id="ARBA00022840"/>
    </source>
</evidence>
<dbReference type="GO" id="GO:0036064">
    <property type="term" value="C:ciliary basal body"/>
    <property type="evidence" value="ECO:0007669"/>
    <property type="project" value="TreeGrafter"/>
</dbReference>
<dbReference type="GO" id="GO:0015631">
    <property type="term" value="F:tubulin binding"/>
    <property type="evidence" value="ECO:0007669"/>
    <property type="project" value="TreeGrafter"/>
</dbReference>
<dbReference type="Gene3D" id="2.60.120.650">
    <property type="entry name" value="Cupin"/>
    <property type="match status" value="1"/>
</dbReference>
<dbReference type="InterPro" id="IPR004344">
    <property type="entry name" value="TTL/TTLL_fam"/>
</dbReference>
<protein>
    <recommendedName>
        <fullName evidence="4">Tubulin--tyrosine ligase-like protein 5</fullName>
    </recommendedName>
</protein>
<dbReference type="PROSITE" id="PS51184">
    <property type="entry name" value="JMJC"/>
    <property type="match status" value="1"/>
</dbReference>
<evidence type="ECO:0000259" key="7">
    <source>
        <dbReference type="PROSITE" id="PS51184"/>
    </source>
</evidence>